<comment type="caution">
    <text evidence="1">The sequence shown here is derived from an EMBL/GenBank/DDBJ whole genome shotgun (WGS) entry which is preliminary data.</text>
</comment>
<sequence>MSEVSAKLVAEGVGLPPVWFDGRHHQTINGTMGVLLIWLARNQVGLTDPQTAFGLAMKLDEWEEAGGVDRGTGMAWSVEIAEAFRFEDFDGASALLSMIARIEHIGRDHAIRSALGWTVEPGTLAALERSPTDLVTGLIPPDRWVFMRANKVHVFSAYPDSGFATTQIPALAGVTDPAEALRVIYEAVCS</sequence>
<reference evidence="1" key="1">
    <citation type="journal article" date="2015" name="Nature">
        <title>Complex archaea that bridge the gap between prokaryotes and eukaryotes.</title>
        <authorList>
            <person name="Spang A."/>
            <person name="Saw J.H."/>
            <person name="Jorgensen S.L."/>
            <person name="Zaremba-Niedzwiedzka K."/>
            <person name="Martijn J."/>
            <person name="Lind A.E."/>
            <person name="van Eijk R."/>
            <person name="Schleper C."/>
            <person name="Guy L."/>
            <person name="Ettema T.J."/>
        </authorList>
    </citation>
    <scope>NUCLEOTIDE SEQUENCE</scope>
</reference>
<accession>A0A0F9T4V1</accession>
<protein>
    <submittedName>
        <fullName evidence="1">Uncharacterized protein</fullName>
    </submittedName>
</protein>
<gene>
    <name evidence="1" type="ORF">LCGC14_0436910</name>
</gene>
<dbReference type="AlphaFoldDB" id="A0A0F9T4V1"/>
<evidence type="ECO:0000313" key="1">
    <source>
        <dbReference type="EMBL" id="KKN69867.1"/>
    </source>
</evidence>
<dbReference type="EMBL" id="LAZR01000417">
    <property type="protein sequence ID" value="KKN69867.1"/>
    <property type="molecule type" value="Genomic_DNA"/>
</dbReference>
<proteinExistence type="predicted"/>
<name>A0A0F9T4V1_9ZZZZ</name>
<organism evidence="1">
    <name type="scientific">marine sediment metagenome</name>
    <dbReference type="NCBI Taxonomy" id="412755"/>
    <lineage>
        <taxon>unclassified sequences</taxon>
        <taxon>metagenomes</taxon>
        <taxon>ecological metagenomes</taxon>
    </lineage>
</organism>